<dbReference type="Proteomes" id="UP000034022">
    <property type="component" value="Unassembled WGS sequence"/>
</dbReference>
<protein>
    <submittedName>
        <fullName evidence="2">Type IV pilus assembly protein PilM</fullName>
    </submittedName>
</protein>
<feature type="domain" description="SH3b" evidence="1">
    <location>
        <begin position="439"/>
        <end position="503"/>
    </location>
</feature>
<dbReference type="PANTHER" id="PTHR32432:SF3">
    <property type="entry name" value="ETHANOLAMINE UTILIZATION PROTEIN EUTJ"/>
    <property type="match status" value="1"/>
</dbReference>
<dbReference type="PANTHER" id="PTHR32432">
    <property type="entry name" value="CELL DIVISION PROTEIN FTSA-RELATED"/>
    <property type="match status" value="1"/>
</dbReference>
<gene>
    <name evidence="2" type="ORF">US91_C0007G0005</name>
</gene>
<dbReference type="SUPFAM" id="SSF53067">
    <property type="entry name" value="Actin-like ATPase domain"/>
    <property type="match status" value="1"/>
</dbReference>
<dbReference type="AlphaFoldDB" id="A0A0G0K3D9"/>
<evidence type="ECO:0000313" key="2">
    <source>
        <dbReference type="EMBL" id="KKQ69995.1"/>
    </source>
</evidence>
<dbReference type="Pfam" id="PF08239">
    <property type="entry name" value="SH3_3"/>
    <property type="match status" value="1"/>
</dbReference>
<dbReference type="PROSITE" id="PS51781">
    <property type="entry name" value="SH3B"/>
    <property type="match status" value="1"/>
</dbReference>
<dbReference type="InterPro" id="IPR005883">
    <property type="entry name" value="PilM"/>
</dbReference>
<organism evidence="2 3">
    <name type="scientific">Candidatus Falkowbacteria bacterium GW2011_GWE1_38_31</name>
    <dbReference type="NCBI Taxonomy" id="1618638"/>
    <lineage>
        <taxon>Bacteria</taxon>
        <taxon>Candidatus Falkowiibacteriota</taxon>
    </lineage>
</organism>
<dbReference type="Gene3D" id="3.30.1490.300">
    <property type="match status" value="1"/>
</dbReference>
<reference evidence="2 3" key="1">
    <citation type="journal article" date="2015" name="Nature">
        <title>rRNA introns, odd ribosomes, and small enigmatic genomes across a large radiation of phyla.</title>
        <authorList>
            <person name="Brown C.T."/>
            <person name="Hug L.A."/>
            <person name="Thomas B.C."/>
            <person name="Sharon I."/>
            <person name="Castelle C.J."/>
            <person name="Singh A."/>
            <person name="Wilkins M.J."/>
            <person name="Williams K.H."/>
            <person name="Banfield J.F."/>
        </authorList>
    </citation>
    <scope>NUCLEOTIDE SEQUENCE [LARGE SCALE GENOMIC DNA]</scope>
</reference>
<dbReference type="InterPro" id="IPR043129">
    <property type="entry name" value="ATPase_NBD"/>
</dbReference>
<name>A0A0G0K3D9_9BACT</name>
<accession>A0A0G0K3D9</accession>
<sequence>MSNKKIIGLDISDYSIEVVEMEQEGADERIIAYNRLVIELGIVERGIIKNKKKLADAIKQTFASAKPLPISSNQIVFGLSESRIFLHFFSVDNKNMGDLPKRIKDEATSIIPIAKNDMVLAYKVINEENGGAAKNILAVAASQSVLDDWKRFFKSISLDLTFFDIESLASFRGLFDELPAKPICLVDLGAETISLSIFSSFGLEYNYQMQYGGKYISAKIAAGLRIEQAQAEAMKKETALLPDGKNNAAREILQTAFTHVSEEIKRNIDYFLEKHPQYSEIEKIILIGGSSRFKGLSEFFAEKGMSKVFAYQNSNLKYPELSIEYLEAIGLGRRFFQGYWQNDPLFVSEKNVILKKIPNIKRLLRSDFFKRIYDLPLKIKIGALAVVYVLVLFSIIPENKKSIDEKNTPEKAGLPEIKKEEKDIVVPIPDIPVEVVKIKKIKIQDIGANLNVRVSPDKSAGIASQVKSGAIYAVAEEKPDWFKIEYEKGKFGWVVSRYVDEISSE</sequence>
<dbReference type="InterPro" id="IPR003646">
    <property type="entry name" value="SH3-like_bac-type"/>
</dbReference>
<evidence type="ECO:0000259" key="1">
    <source>
        <dbReference type="PROSITE" id="PS51781"/>
    </source>
</evidence>
<dbReference type="Gene3D" id="2.30.30.40">
    <property type="entry name" value="SH3 Domains"/>
    <property type="match status" value="1"/>
</dbReference>
<dbReference type="Pfam" id="PF11104">
    <property type="entry name" value="PilM_2"/>
    <property type="match status" value="1"/>
</dbReference>
<dbReference type="Gene3D" id="3.30.420.40">
    <property type="match status" value="2"/>
</dbReference>
<proteinExistence type="predicted"/>
<dbReference type="InterPro" id="IPR050696">
    <property type="entry name" value="FtsA/MreB"/>
</dbReference>
<dbReference type="EMBL" id="LBUU01000007">
    <property type="protein sequence ID" value="KKQ69995.1"/>
    <property type="molecule type" value="Genomic_DNA"/>
</dbReference>
<evidence type="ECO:0000313" key="3">
    <source>
        <dbReference type="Proteomes" id="UP000034022"/>
    </source>
</evidence>
<comment type="caution">
    <text evidence="2">The sequence shown here is derived from an EMBL/GenBank/DDBJ whole genome shotgun (WGS) entry which is preliminary data.</text>
</comment>
<dbReference type="CDD" id="cd24049">
    <property type="entry name" value="ASKHA_NBD_PilM"/>
    <property type="match status" value="1"/>
</dbReference>